<feature type="transmembrane region" description="Helical" evidence="8">
    <location>
        <begin position="95"/>
        <end position="114"/>
    </location>
</feature>
<evidence type="ECO:0000256" key="3">
    <source>
        <dbReference type="ARBA" id="ARBA00022475"/>
    </source>
</evidence>
<dbReference type="Gene3D" id="1.20.1250.20">
    <property type="entry name" value="MFS general substrate transporter like domains"/>
    <property type="match status" value="2"/>
</dbReference>
<evidence type="ECO:0000256" key="1">
    <source>
        <dbReference type="ARBA" id="ARBA00004429"/>
    </source>
</evidence>
<reference evidence="11" key="1">
    <citation type="submission" date="2021-07" db="EMBL/GenBank/DDBJ databases">
        <title>Complete genome sequencing of a Clostridium isolate.</title>
        <authorList>
            <person name="Ueki A."/>
            <person name="Tonouchi A."/>
        </authorList>
    </citation>
    <scope>NUCLEOTIDE SEQUENCE [LARGE SCALE GENOMIC DNA]</scope>
    <source>
        <strain evidence="11">C5S11</strain>
    </source>
</reference>
<dbReference type="Pfam" id="PF12832">
    <property type="entry name" value="MFS_1_like"/>
    <property type="match status" value="1"/>
</dbReference>
<evidence type="ECO:0000256" key="2">
    <source>
        <dbReference type="ARBA" id="ARBA00022448"/>
    </source>
</evidence>
<name>A0ABN6IRI4_9CLOT</name>
<accession>A0ABN6IRI4</accession>
<evidence type="ECO:0000259" key="9">
    <source>
        <dbReference type="PROSITE" id="PS50850"/>
    </source>
</evidence>
<evidence type="ECO:0000313" key="10">
    <source>
        <dbReference type="EMBL" id="BCZ44554.1"/>
    </source>
</evidence>
<feature type="transmembrane region" description="Helical" evidence="8">
    <location>
        <begin position="208"/>
        <end position="224"/>
    </location>
</feature>
<comment type="subcellular location">
    <subcellularLocation>
        <location evidence="1">Cell inner membrane</location>
        <topology evidence="1">Multi-pass membrane protein</topology>
    </subcellularLocation>
</comment>
<feature type="transmembrane region" description="Helical" evidence="8">
    <location>
        <begin position="331"/>
        <end position="350"/>
    </location>
</feature>
<feature type="transmembrane region" description="Helical" evidence="8">
    <location>
        <begin position="273"/>
        <end position="290"/>
    </location>
</feature>
<keyword evidence="6 8" id="KW-1133">Transmembrane helix</keyword>
<dbReference type="RefSeq" id="WP_224036222.1">
    <property type="nucleotide sequence ID" value="NZ_AP024849.1"/>
</dbReference>
<dbReference type="PANTHER" id="PTHR23522">
    <property type="entry name" value="BLL5896 PROTEIN"/>
    <property type="match status" value="1"/>
</dbReference>
<evidence type="ECO:0000256" key="4">
    <source>
        <dbReference type="ARBA" id="ARBA00022519"/>
    </source>
</evidence>
<feature type="transmembrane region" description="Helical" evidence="8">
    <location>
        <begin position="12"/>
        <end position="31"/>
    </location>
</feature>
<gene>
    <name evidence="10" type="ORF">psyc5s11_06210</name>
</gene>
<proteinExistence type="predicted"/>
<dbReference type="PANTHER" id="PTHR23522:SF10">
    <property type="entry name" value="3-PHENYLPROPIONIC ACID TRANSPORTER-RELATED"/>
    <property type="match status" value="1"/>
</dbReference>
<evidence type="ECO:0000313" key="11">
    <source>
        <dbReference type="Proteomes" id="UP000824633"/>
    </source>
</evidence>
<keyword evidence="5 8" id="KW-0812">Transmembrane</keyword>
<evidence type="ECO:0000256" key="7">
    <source>
        <dbReference type="ARBA" id="ARBA00023136"/>
    </source>
</evidence>
<keyword evidence="4" id="KW-0997">Cell inner membrane</keyword>
<dbReference type="EMBL" id="AP024849">
    <property type="protein sequence ID" value="BCZ44554.1"/>
    <property type="molecule type" value="Genomic_DNA"/>
</dbReference>
<dbReference type="Proteomes" id="UP000824633">
    <property type="component" value="Chromosome"/>
</dbReference>
<keyword evidence="7 8" id="KW-0472">Membrane</keyword>
<feature type="transmembrane region" description="Helical" evidence="8">
    <location>
        <begin position="296"/>
        <end position="319"/>
    </location>
</feature>
<dbReference type="InterPro" id="IPR024989">
    <property type="entry name" value="MFS_assoc_dom"/>
</dbReference>
<dbReference type="InterPro" id="IPR036259">
    <property type="entry name" value="MFS_trans_sf"/>
</dbReference>
<dbReference type="PROSITE" id="PS50850">
    <property type="entry name" value="MFS"/>
    <property type="match status" value="1"/>
</dbReference>
<evidence type="ECO:0000256" key="6">
    <source>
        <dbReference type="ARBA" id="ARBA00022989"/>
    </source>
</evidence>
<feature type="transmembrane region" description="Helical" evidence="8">
    <location>
        <begin position="70"/>
        <end position="89"/>
    </location>
</feature>
<sequence length="388" mass="43146">MEDKRLMMKFCIIYFLAYGIIALGYTQYVPYLSSIGYNPMERGILISSYAITTIAFQLIFGILSDKYKTVKKLCIIAVVAFAIFTYLFYSLETKMFILHMILIAMSAGLANLNFGYFDNWLFTFGEKARSQFSFIRAFGSIGWAVSSIVIAKLLNMFGYKGLGLTIVLLTIIMLGVMFLVSEGSKSTQKKSEKITATDIKELLSNKKYIVVIVILFFIYCANNSNSTTIIDKMLELGATNAQIGYKWTISGLVEIPVYIYGSFFLRKFGPYKLLCISAFAIMLQFILFGMSNSIDAMILLSGFQFITGPMMMLASRMLIFEFSSGKLKSTGLLLALSIYSGLSALLMPSIGGTITNYFNVNTTIFIVAIIAGMGFLLSIVLNSMAKNS</sequence>
<evidence type="ECO:0000256" key="5">
    <source>
        <dbReference type="ARBA" id="ARBA00022692"/>
    </source>
</evidence>
<keyword evidence="11" id="KW-1185">Reference proteome</keyword>
<feature type="transmembrane region" description="Helical" evidence="8">
    <location>
        <begin position="362"/>
        <end position="381"/>
    </location>
</feature>
<feature type="domain" description="Major facilitator superfamily (MFS) profile" evidence="9">
    <location>
        <begin position="5"/>
        <end position="386"/>
    </location>
</feature>
<organism evidence="10 11">
    <name type="scientific">Clostridium gelidum</name>
    <dbReference type="NCBI Taxonomy" id="704125"/>
    <lineage>
        <taxon>Bacteria</taxon>
        <taxon>Bacillati</taxon>
        <taxon>Bacillota</taxon>
        <taxon>Clostridia</taxon>
        <taxon>Eubacteriales</taxon>
        <taxon>Clostridiaceae</taxon>
        <taxon>Clostridium</taxon>
    </lineage>
</organism>
<keyword evidence="3" id="KW-1003">Cell membrane</keyword>
<feature type="transmembrane region" description="Helical" evidence="8">
    <location>
        <begin position="161"/>
        <end position="180"/>
    </location>
</feature>
<dbReference type="InterPro" id="IPR020846">
    <property type="entry name" value="MFS_dom"/>
</dbReference>
<evidence type="ECO:0000256" key="8">
    <source>
        <dbReference type="SAM" id="Phobius"/>
    </source>
</evidence>
<dbReference type="SUPFAM" id="SSF103473">
    <property type="entry name" value="MFS general substrate transporter"/>
    <property type="match status" value="1"/>
</dbReference>
<keyword evidence="2" id="KW-0813">Transport</keyword>
<feature type="transmembrane region" description="Helical" evidence="8">
    <location>
        <begin position="244"/>
        <end position="261"/>
    </location>
</feature>
<protein>
    <submittedName>
        <fullName evidence="10">MFS transporter</fullName>
    </submittedName>
</protein>
<feature type="transmembrane region" description="Helical" evidence="8">
    <location>
        <begin position="134"/>
        <end position="155"/>
    </location>
</feature>
<feature type="transmembrane region" description="Helical" evidence="8">
    <location>
        <begin position="43"/>
        <end position="63"/>
    </location>
</feature>